<feature type="region of interest" description="Disordered" evidence="1">
    <location>
        <begin position="1"/>
        <end position="30"/>
    </location>
</feature>
<dbReference type="RefSeq" id="XP_060411021.1">
    <property type="nucleotide sequence ID" value="XM_060552488.1"/>
</dbReference>
<comment type="caution">
    <text evidence="2">The sequence shown here is derived from an EMBL/GenBank/DDBJ whole genome shotgun (WGS) entry which is preliminary data.</text>
</comment>
<dbReference type="AlphaFoldDB" id="A0AAD8PTW5"/>
<reference evidence="2" key="1">
    <citation type="submission" date="2021-06" db="EMBL/GenBank/DDBJ databases">
        <title>Comparative genomics, transcriptomics and evolutionary studies reveal genomic signatures of adaptation to plant cell wall in hemibiotrophic fungi.</title>
        <authorList>
            <consortium name="DOE Joint Genome Institute"/>
            <person name="Baroncelli R."/>
            <person name="Diaz J.F."/>
            <person name="Benocci T."/>
            <person name="Peng M."/>
            <person name="Battaglia E."/>
            <person name="Haridas S."/>
            <person name="Andreopoulos W."/>
            <person name="Labutti K."/>
            <person name="Pangilinan J."/>
            <person name="Floch G.L."/>
            <person name="Makela M.R."/>
            <person name="Henrissat B."/>
            <person name="Grigoriev I.V."/>
            <person name="Crouch J.A."/>
            <person name="De Vries R.P."/>
            <person name="Sukno S.A."/>
            <person name="Thon M.R."/>
        </authorList>
    </citation>
    <scope>NUCLEOTIDE SEQUENCE</scope>
    <source>
        <strain evidence="2">CBS 125086</strain>
    </source>
</reference>
<sequence length="201" mass="21894">MDGGNRKQGRIRSKGGIEETRGGGGGGVWIDIDPVKCSDNRRALTDYGTINRGERGEERVEARRSKSTREGRPACDVITHPSCDSRIEDVTREGPLRRPIVPSEGIVSGRTLATMMSTADAGDRRLSGTVRSFRRKGCQQLAGEVPPHHVFFIVAYLERPFEATAALVSCPCPLSPKSTSVACFLLRDKHSSPQSQVRGAF</sequence>
<name>A0AAD8PTW5_9PEZI</name>
<evidence type="ECO:0000313" key="2">
    <source>
        <dbReference type="EMBL" id="KAK1579943.1"/>
    </source>
</evidence>
<organism evidence="2 3">
    <name type="scientific">Colletotrichum navitas</name>
    <dbReference type="NCBI Taxonomy" id="681940"/>
    <lineage>
        <taxon>Eukaryota</taxon>
        <taxon>Fungi</taxon>
        <taxon>Dikarya</taxon>
        <taxon>Ascomycota</taxon>
        <taxon>Pezizomycotina</taxon>
        <taxon>Sordariomycetes</taxon>
        <taxon>Hypocreomycetidae</taxon>
        <taxon>Glomerellales</taxon>
        <taxon>Glomerellaceae</taxon>
        <taxon>Colletotrichum</taxon>
        <taxon>Colletotrichum graminicola species complex</taxon>
    </lineage>
</organism>
<protein>
    <submittedName>
        <fullName evidence="2">Uncharacterized protein</fullName>
    </submittedName>
</protein>
<feature type="compositionally biased region" description="Basic and acidic residues" evidence="1">
    <location>
        <begin position="54"/>
        <end position="73"/>
    </location>
</feature>
<keyword evidence="3" id="KW-1185">Reference proteome</keyword>
<evidence type="ECO:0000256" key="1">
    <source>
        <dbReference type="SAM" id="MobiDB-lite"/>
    </source>
</evidence>
<gene>
    <name evidence="2" type="ORF">LY79DRAFT_329480</name>
</gene>
<dbReference type="EMBL" id="JAHLJV010000060">
    <property type="protein sequence ID" value="KAK1579943.1"/>
    <property type="molecule type" value="Genomic_DNA"/>
</dbReference>
<dbReference type="GeneID" id="85436728"/>
<accession>A0AAD8PTW5</accession>
<evidence type="ECO:0000313" key="3">
    <source>
        <dbReference type="Proteomes" id="UP001230504"/>
    </source>
</evidence>
<feature type="region of interest" description="Disordered" evidence="1">
    <location>
        <begin position="54"/>
        <end position="75"/>
    </location>
</feature>
<dbReference type="Proteomes" id="UP001230504">
    <property type="component" value="Unassembled WGS sequence"/>
</dbReference>
<proteinExistence type="predicted"/>